<name>A0ABV2N6Q5_9HYPH</name>
<protein>
    <submittedName>
        <fullName evidence="10">DNA-binding response OmpR family regulator</fullName>
    </submittedName>
</protein>
<dbReference type="InterPro" id="IPR036388">
    <property type="entry name" value="WH-like_DNA-bd_sf"/>
</dbReference>
<feature type="DNA-binding region" description="OmpR/PhoB-type" evidence="7">
    <location>
        <begin position="124"/>
        <end position="225"/>
    </location>
</feature>
<dbReference type="SUPFAM" id="SSF46894">
    <property type="entry name" value="C-terminal effector domain of the bipartite response regulators"/>
    <property type="match status" value="1"/>
</dbReference>
<evidence type="ECO:0000256" key="1">
    <source>
        <dbReference type="ARBA" id="ARBA00022553"/>
    </source>
</evidence>
<dbReference type="SUPFAM" id="SSF52172">
    <property type="entry name" value="CheY-like"/>
    <property type="match status" value="1"/>
</dbReference>
<dbReference type="InterPro" id="IPR001867">
    <property type="entry name" value="OmpR/PhoB-type_DNA-bd"/>
</dbReference>
<gene>
    <name evidence="10" type="ORF">ABID37_004741</name>
</gene>
<dbReference type="CDD" id="cd17574">
    <property type="entry name" value="REC_OmpR"/>
    <property type="match status" value="1"/>
</dbReference>
<dbReference type="SMART" id="SM00448">
    <property type="entry name" value="REC"/>
    <property type="match status" value="1"/>
</dbReference>
<sequence length="238" mass="26350">MTHILIVEDEPRLRADLVDFLHLSGLKASGVATARELREELCGGWRPAVVVLDVGLPDGNGFELATEIRRDHPCGIIMLTALGDSDDRIRGFDSGADIYLVKDSTLREIEAAIRSLLRRTGDLSTMTGNDDQWTLDSTGWLLTAPSQETLRLTAAEFTFMKVLCSRSGEVCHREELVDILARPRSTFDNRHLDAVVSRLRRKIEARTNLPAPIKVVYGVGYMFTASIIERTSPTPSTG</sequence>
<evidence type="ECO:0000313" key="10">
    <source>
        <dbReference type="EMBL" id="MET3794501.1"/>
    </source>
</evidence>
<keyword evidence="2" id="KW-0902">Two-component regulatory system</keyword>
<dbReference type="Proteomes" id="UP001549076">
    <property type="component" value="Unassembled WGS sequence"/>
</dbReference>
<keyword evidence="11" id="KW-1185">Reference proteome</keyword>
<evidence type="ECO:0000256" key="7">
    <source>
        <dbReference type="PROSITE-ProRule" id="PRU01091"/>
    </source>
</evidence>
<evidence type="ECO:0000313" key="11">
    <source>
        <dbReference type="Proteomes" id="UP001549076"/>
    </source>
</evidence>
<feature type="domain" description="Response regulatory" evidence="8">
    <location>
        <begin position="3"/>
        <end position="117"/>
    </location>
</feature>
<feature type="modified residue" description="4-aspartylphosphate" evidence="6">
    <location>
        <position position="53"/>
    </location>
</feature>
<dbReference type="GO" id="GO:0003677">
    <property type="term" value="F:DNA binding"/>
    <property type="evidence" value="ECO:0007669"/>
    <property type="project" value="UniProtKB-KW"/>
</dbReference>
<evidence type="ECO:0000259" key="9">
    <source>
        <dbReference type="PROSITE" id="PS51755"/>
    </source>
</evidence>
<dbReference type="SMART" id="SM00862">
    <property type="entry name" value="Trans_reg_C"/>
    <property type="match status" value="1"/>
</dbReference>
<dbReference type="PANTHER" id="PTHR48111">
    <property type="entry name" value="REGULATOR OF RPOS"/>
    <property type="match status" value="1"/>
</dbReference>
<dbReference type="EMBL" id="JBEPML010000025">
    <property type="protein sequence ID" value="MET3794501.1"/>
    <property type="molecule type" value="Genomic_DNA"/>
</dbReference>
<comment type="caution">
    <text evidence="10">The sequence shown here is derived from an EMBL/GenBank/DDBJ whole genome shotgun (WGS) entry which is preliminary data.</text>
</comment>
<dbReference type="Pfam" id="PF00072">
    <property type="entry name" value="Response_reg"/>
    <property type="match status" value="1"/>
</dbReference>
<keyword evidence="5" id="KW-0804">Transcription</keyword>
<dbReference type="RefSeq" id="WP_354199326.1">
    <property type="nucleotide sequence ID" value="NZ_JBEPML010000025.1"/>
</dbReference>
<dbReference type="PROSITE" id="PS51755">
    <property type="entry name" value="OMPR_PHOB"/>
    <property type="match status" value="1"/>
</dbReference>
<evidence type="ECO:0000256" key="2">
    <source>
        <dbReference type="ARBA" id="ARBA00023012"/>
    </source>
</evidence>
<evidence type="ECO:0000259" key="8">
    <source>
        <dbReference type="PROSITE" id="PS50110"/>
    </source>
</evidence>
<dbReference type="InterPro" id="IPR039420">
    <property type="entry name" value="WalR-like"/>
</dbReference>
<dbReference type="CDD" id="cd00383">
    <property type="entry name" value="trans_reg_C"/>
    <property type="match status" value="1"/>
</dbReference>
<dbReference type="PANTHER" id="PTHR48111:SF4">
    <property type="entry name" value="DNA-BINDING DUAL TRANSCRIPTIONAL REGULATOR OMPR"/>
    <property type="match status" value="1"/>
</dbReference>
<keyword evidence="3" id="KW-0805">Transcription regulation</keyword>
<evidence type="ECO:0000256" key="5">
    <source>
        <dbReference type="ARBA" id="ARBA00023163"/>
    </source>
</evidence>
<dbReference type="Pfam" id="PF00486">
    <property type="entry name" value="Trans_reg_C"/>
    <property type="match status" value="1"/>
</dbReference>
<dbReference type="InterPro" id="IPR011006">
    <property type="entry name" value="CheY-like_superfamily"/>
</dbReference>
<feature type="domain" description="OmpR/PhoB-type" evidence="9">
    <location>
        <begin position="124"/>
        <end position="225"/>
    </location>
</feature>
<proteinExistence type="predicted"/>
<organism evidence="10 11">
    <name type="scientific">Aquamicrobium terrae</name>
    <dbReference type="NCBI Taxonomy" id="1324945"/>
    <lineage>
        <taxon>Bacteria</taxon>
        <taxon>Pseudomonadati</taxon>
        <taxon>Pseudomonadota</taxon>
        <taxon>Alphaproteobacteria</taxon>
        <taxon>Hyphomicrobiales</taxon>
        <taxon>Phyllobacteriaceae</taxon>
        <taxon>Aquamicrobium</taxon>
    </lineage>
</organism>
<dbReference type="Gene3D" id="3.40.50.2300">
    <property type="match status" value="1"/>
</dbReference>
<evidence type="ECO:0000256" key="6">
    <source>
        <dbReference type="PROSITE-ProRule" id="PRU00169"/>
    </source>
</evidence>
<keyword evidence="4 7" id="KW-0238">DNA-binding</keyword>
<dbReference type="InterPro" id="IPR016032">
    <property type="entry name" value="Sig_transdc_resp-reg_C-effctor"/>
</dbReference>
<keyword evidence="1 6" id="KW-0597">Phosphoprotein</keyword>
<evidence type="ECO:0000256" key="4">
    <source>
        <dbReference type="ARBA" id="ARBA00023125"/>
    </source>
</evidence>
<dbReference type="PROSITE" id="PS50110">
    <property type="entry name" value="RESPONSE_REGULATORY"/>
    <property type="match status" value="1"/>
</dbReference>
<reference evidence="10 11" key="1">
    <citation type="submission" date="2024-06" db="EMBL/GenBank/DDBJ databases">
        <title>Genomic Encyclopedia of Type Strains, Phase IV (KMG-IV): sequencing the most valuable type-strain genomes for metagenomic binning, comparative biology and taxonomic classification.</title>
        <authorList>
            <person name="Goeker M."/>
        </authorList>
    </citation>
    <scope>NUCLEOTIDE SEQUENCE [LARGE SCALE GENOMIC DNA]</scope>
    <source>
        <strain evidence="10 11">DSM 27865</strain>
    </source>
</reference>
<dbReference type="InterPro" id="IPR001789">
    <property type="entry name" value="Sig_transdc_resp-reg_receiver"/>
</dbReference>
<dbReference type="Gene3D" id="1.10.10.10">
    <property type="entry name" value="Winged helix-like DNA-binding domain superfamily/Winged helix DNA-binding domain"/>
    <property type="match status" value="1"/>
</dbReference>
<accession>A0ABV2N6Q5</accession>
<evidence type="ECO:0000256" key="3">
    <source>
        <dbReference type="ARBA" id="ARBA00023015"/>
    </source>
</evidence>